<feature type="transmembrane region" description="Helical" evidence="6">
    <location>
        <begin position="79"/>
        <end position="106"/>
    </location>
</feature>
<feature type="compositionally biased region" description="Polar residues" evidence="5">
    <location>
        <begin position="10"/>
        <end position="23"/>
    </location>
</feature>
<dbReference type="GO" id="GO:0005886">
    <property type="term" value="C:plasma membrane"/>
    <property type="evidence" value="ECO:0007669"/>
    <property type="project" value="TreeGrafter"/>
</dbReference>
<dbReference type="eggNOG" id="ENOG502QUZX">
    <property type="taxonomic scope" value="Eukaryota"/>
</dbReference>
<evidence type="ECO:0000256" key="3">
    <source>
        <dbReference type="ARBA" id="ARBA00022989"/>
    </source>
</evidence>
<dbReference type="GO" id="GO:0098542">
    <property type="term" value="P:defense response to other organism"/>
    <property type="evidence" value="ECO:0007669"/>
    <property type="project" value="InterPro"/>
</dbReference>
<dbReference type="Pfam" id="PF03168">
    <property type="entry name" value="LEA_2"/>
    <property type="match status" value="1"/>
</dbReference>
<dbReference type="Proteomes" id="UP000030645">
    <property type="component" value="Unassembled WGS sequence"/>
</dbReference>
<comment type="subcellular location">
    <subcellularLocation>
        <location evidence="1">Membrane</location>
        <topology evidence="1">Single-pass membrane protein</topology>
    </subcellularLocation>
</comment>
<dbReference type="STRING" id="981085.W9R547"/>
<evidence type="ECO:0000256" key="2">
    <source>
        <dbReference type="ARBA" id="ARBA00022692"/>
    </source>
</evidence>
<name>W9R547_9ROSA</name>
<evidence type="ECO:0000313" key="8">
    <source>
        <dbReference type="EMBL" id="EXB54683.1"/>
    </source>
</evidence>
<dbReference type="InterPro" id="IPR004864">
    <property type="entry name" value="LEA_2"/>
</dbReference>
<organism evidence="8 9">
    <name type="scientific">Morus notabilis</name>
    <dbReference type="NCBI Taxonomy" id="981085"/>
    <lineage>
        <taxon>Eukaryota</taxon>
        <taxon>Viridiplantae</taxon>
        <taxon>Streptophyta</taxon>
        <taxon>Embryophyta</taxon>
        <taxon>Tracheophyta</taxon>
        <taxon>Spermatophyta</taxon>
        <taxon>Magnoliopsida</taxon>
        <taxon>eudicotyledons</taxon>
        <taxon>Gunneridae</taxon>
        <taxon>Pentapetalae</taxon>
        <taxon>rosids</taxon>
        <taxon>fabids</taxon>
        <taxon>Rosales</taxon>
        <taxon>Moraceae</taxon>
        <taxon>Moreae</taxon>
        <taxon>Morus</taxon>
    </lineage>
</organism>
<feature type="compositionally biased region" description="Pro residues" evidence="5">
    <location>
        <begin position="27"/>
        <end position="41"/>
    </location>
</feature>
<keyword evidence="2 6" id="KW-0812">Transmembrane</keyword>
<keyword evidence="4 6" id="KW-0472">Membrane</keyword>
<evidence type="ECO:0000256" key="4">
    <source>
        <dbReference type="ARBA" id="ARBA00023136"/>
    </source>
</evidence>
<dbReference type="KEGG" id="mnt:21405358"/>
<reference evidence="9" key="1">
    <citation type="submission" date="2013-01" db="EMBL/GenBank/DDBJ databases">
        <title>Draft Genome Sequence of a Mulberry Tree, Morus notabilis C.K. Schneid.</title>
        <authorList>
            <person name="He N."/>
            <person name="Zhao S."/>
        </authorList>
    </citation>
    <scope>NUCLEOTIDE SEQUENCE</scope>
</reference>
<dbReference type="Gene3D" id="2.60.40.1820">
    <property type="match status" value="1"/>
</dbReference>
<keyword evidence="3 6" id="KW-1133">Transmembrane helix</keyword>
<evidence type="ECO:0000259" key="7">
    <source>
        <dbReference type="Pfam" id="PF03168"/>
    </source>
</evidence>
<sequence>MADRVYPSGDQETASSTPQNSSEHPLRPIPPSPEKPVPPPGTYVIQIPKDQVYRIPPPENARRFQNYSRRKSRRSKCGLCLCSLLGSIVVLAILAGISAAVLYLVFRPESPNYSIDDIAIKGINTTASSAEISPAIDVVLRAKNPNDNIGIFYGKDSSVTVYYSDVELCNGAMPAFHQPSNNVTVFKTALTGPGIELTASMKKALRDSEKKGKVPLKLNMKAPVKFKVGSVKTWTLAVKFRCDVTVDKLTAEAKIVSKDCEYGWKFWW</sequence>
<feature type="region of interest" description="Disordered" evidence="5">
    <location>
        <begin position="1"/>
        <end position="43"/>
    </location>
</feature>
<feature type="domain" description="Late embryogenesis abundant protein LEA-2 subgroup" evidence="7">
    <location>
        <begin position="140"/>
        <end position="240"/>
    </location>
</feature>
<dbReference type="PANTHER" id="PTHR31234:SF72">
    <property type="entry name" value="NDR1_HIN1-LIKE PROTEIN 6"/>
    <property type="match status" value="1"/>
</dbReference>
<dbReference type="SUPFAM" id="SSF117070">
    <property type="entry name" value="LEA14-like"/>
    <property type="match status" value="1"/>
</dbReference>
<evidence type="ECO:0000256" key="6">
    <source>
        <dbReference type="SAM" id="Phobius"/>
    </source>
</evidence>
<dbReference type="OrthoDB" id="1849707at2759"/>
<evidence type="ECO:0000256" key="1">
    <source>
        <dbReference type="ARBA" id="ARBA00004167"/>
    </source>
</evidence>
<dbReference type="PANTHER" id="PTHR31234">
    <property type="entry name" value="LATE EMBRYOGENESIS ABUNDANT (LEA) HYDROXYPROLINE-RICH GLYCOPROTEIN FAMILY"/>
    <property type="match status" value="1"/>
</dbReference>
<dbReference type="AlphaFoldDB" id="W9R547"/>
<evidence type="ECO:0000313" key="9">
    <source>
        <dbReference type="Proteomes" id="UP000030645"/>
    </source>
</evidence>
<accession>W9R547</accession>
<dbReference type="InterPro" id="IPR044839">
    <property type="entry name" value="NDR1-like"/>
</dbReference>
<dbReference type="EMBL" id="KE344194">
    <property type="protein sequence ID" value="EXB54683.1"/>
    <property type="molecule type" value="Genomic_DNA"/>
</dbReference>
<evidence type="ECO:0000256" key="5">
    <source>
        <dbReference type="SAM" id="MobiDB-lite"/>
    </source>
</evidence>
<protein>
    <recommendedName>
        <fullName evidence="7">Late embryogenesis abundant protein LEA-2 subgroup domain-containing protein</fullName>
    </recommendedName>
</protein>
<gene>
    <name evidence="8" type="ORF">L484_022546</name>
</gene>
<keyword evidence="9" id="KW-1185">Reference proteome</keyword>
<proteinExistence type="predicted"/>